<dbReference type="STRING" id="501010.NOSIN_03145"/>
<dbReference type="GO" id="GO:0004357">
    <property type="term" value="F:glutamate-cysteine ligase activity"/>
    <property type="evidence" value="ECO:0007669"/>
    <property type="project" value="UniProtKB-UniRule"/>
</dbReference>
<gene>
    <name evidence="5" type="primary">egtA</name>
    <name evidence="8" type="ORF">NOSIN_03145</name>
</gene>
<dbReference type="PANTHER" id="PTHR34378:SF1">
    <property type="entry name" value="GLUTAMATE--CYSTEINE LIGASE, CHLOROPLASTIC"/>
    <property type="match status" value="1"/>
</dbReference>
<comment type="caution">
    <text evidence="8">The sequence shown here is derived from an EMBL/GenBank/DDBJ whole genome shotgun (WGS) entry which is preliminary data.</text>
</comment>
<comment type="function">
    <text evidence="5">Catalyzes the synthesis of gamma-glutamylcysteine (gamma-GC). This compound is used as substrate for the biosynthesis of the low-molecular thiol compound ergothioneine.</text>
</comment>
<dbReference type="UniPathway" id="UPA01014"/>
<dbReference type="PIRSF" id="PIRSF017901">
    <property type="entry name" value="GCL"/>
    <property type="match status" value="1"/>
</dbReference>
<dbReference type="GO" id="GO:0052699">
    <property type="term" value="P:ergothioneine biosynthetic process"/>
    <property type="evidence" value="ECO:0007669"/>
    <property type="project" value="UniProtKB-UniRule"/>
</dbReference>
<dbReference type="NCBIfam" id="TIGR03444">
    <property type="entry name" value="EgtA_Cys_ligase"/>
    <property type="match status" value="1"/>
</dbReference>
<accession>A0A1V3BWH0</accession>
<keyword evidence="1 5" id="KW-0436">Ligase</keyword>
<evidence type="ECO:0000256" key="6">
    <source>
        <dbReference type="PIRNR" id="PIRNR017901"/>
    </source>
</evidence>
<evidence type="ECO:0000256" key="7">
    <source>
        <dbReference type="SAM" id="MobiDB-lite"/>
    </source>
</evidence>
<keyword evidence="3 5" id="KW-0067">ATP-binding</keyword>
<proteinExistence type="inferred from homology"/>
<dbReference type="EC" id="6.3.2.2" evidence="5"/>
<protein>
    <recommendedName>
        <fullName evidence="5">Glutamate--cysteine ligase EgtA</fullName>
        <ecNumber evidence="5">6.3.2.2</ecNumber>
    </recommendedName>
    <alternativeName>
        <fullName evidence="5">Gamma-glutamylcysteine synthase</fullName>
        <shortName evidence="5">GCS</shortName>
        <shortName evidence="5">Gamma-ECS</shortName>
    </alternativeName>
</protein>
<organism evidence="8 9">
    <name type="scientific">Nocardiopsis sinuspersici</name>
    <dbReference type="NCBI Taxonomy" id="501010"/>
    <lineage>
        <taxon>Bacteria</taxon>
        <taxon>Bacillati</taxon>
        <taxon>Actinomycetota</taxon>
        <taxon>Actinomycetes</taxon>
        <taxon>Streptosporangiales</taxon>
        <taxon>Nocardiopsidaceae</taxon>
        <taxon>Nocardiopsis</taxon>
    </lineage>
</organism>
<evidence type="ECO:0000313" key="9">
    <source>
        <dbReference type="Proteomes" id="UP000189004"/>
    </source>
</evidence>
<keyword evidence="9" id="KW-1185">Reference proteome</keyword>
<comment type="similarity">
    <text evidence="5 6">Belongs to the glutamate--cysteine ligase type 2 family. EgtA subfamily.</text>
</comment>
<comment type="pathway">
    <text evidence="5">Amino-acid biosynthesis; ergothioneine biosynthesis.</text>
</comment>
<dbReference type="Pfam" id="PF04107">
    <property type="entry name" value="GCS2"/>
    <property type="match status" value="1"/>
</dbReference>
<evidence type="ECO:0000313" key="8">
    <source>
        <dbReference type="EMBL" id="OOC52937.1"/>
    </source>
</evidence>
<evidence type="ECO:0000256" key="4">
    <source>
        <dbReference type="ARBA" id="ARBA00048819"/>
    </source>
</evidence>
<dbReference type="Gene3D" id="3.30.590.20">
    <property type="match status" value="1"/>
</dbReference>
<comment type="catalytic activity">
    <reaction evidence="4 5 6">
        <text>L-cysteine + L-glutamate + ATP = gamma-L-glutamyl-L-cysteine + ADP + phosphate + H(+)</text>
        <dbReference type="Rhea" id="RHEA:13285"/>
        <dbReference type="ChEBI" id="CHEBI:15378"/>
        <dbReference type="ChEBI" id="CHEBI:29985"/>
        <dbReference type="ChEBI" id="CHEBI:30616"/>
        <dbReference type="ChEBI" id="CHEBI:35235"/>
        <dbReference type="ChEBI" id="CHEBI:43474"/>
        <dbReference type="ChEBI" id="CHEBI:58173"/>
        <dbReference type="ChEBI" id="CHEBI:456216"/>
        <dbReference type="EC" id="6.3.2.2"/>
    </reaction>
</comment>
<dbReference type="InterPro" id="IPR014746">
    <property type="entry name" value="Gln_synth/guanido_kin_cat_dom"/>
</dbReference>
<sequence>MARMTTEDVHEYINGICFKTGPPGKVGAETEWLVTDLADPDAPVSVDRLAALVEAGGPPPGGSRITFEPGGQLELSSPALPGPARAHEALSADLGHIGKTLAESGLHLVETALDTARPPRLQLREPRYTAMERFFANHRYSGGHTMMCSTASLQVCLDIGADAADVRARWELSHRLGPVLVAAFANSAFWRGRPTGWESTRWAIWATIDSTRTRPVLDEGSHPDPATAWAEYALAANVMAVPACTDTGTSWTADPGVTLAQWIDGQGPRPITRADLDFHLSTLFPPVRPRGWWELRMIDALPTHWWPVPVALAAALVDDPRARAVAEESTERLCRGRFPDRRLWMRSAQHGITDPEVARCARTCFDAAVEALPRMGAAALSVLVNDYADRYTRRGTSPARTRPRVPAPRPVRGRQPAERSAGPDSGHAGGAR</sequence>
<evidence type="ECO:0000256" key="3">
    <source>
        <dbReference type="ARBA" id="ARBA00022840"/>
    </source>
</evidence>
<dbReference type="OrthoDB" id="9780152at2"/>
<feature type="region of interest" description="Disordered" evidence="7">
    <location>
        <begin position="393"/>
        <end position="432"/>
    </location>
</feature>
<name>A0A1V3BWH0_9ACTN</name>
<dbReference type="SUPFAM" id="SSF55931">
    <property type="entry name" value="Glutamine synthetase/guanido kinase"/>
    <property type="match status" value="1"/>
</dbReference>
<dbReference type="PANTHER" id="PTHR34378">
    <property type="entry name" value="GLUTAMATE--CYSTEINE LIGASE, CHLOROPLASTIC"/>
    <property type="match status" value="1"/>
</dbReference>
<evidence type="ECO:0000256" key="2">
    <source>
        <dbReference type="ARBA" id="ARBA00022741"/>
    </source>
</evidence>
<dbReference type="GO" id="GO:0005524">
    <property type="term" value="F:ATP binding"/>
    <property type="evidence" value="ECO:0007669"/>
    <property type="project" value="UniProtKB-UniRule"/>
</dbReference>
<dbReference type="HAMAP" id="MF_02034">
    <property type="entry name" value="EgtA"/>
    <property type="match status" value="1"/>
</dbReference>
<dbReference type="InterPro" id="IPR017809">
    <property type="entry name" value="EgtA_Actinobacteria"/>
</dbReference>
<dbReference type="AlphaFoldDB" id="A0A1V3BWH0"/>
<reference evidence="9" key="1">
    <citation type="submission" date="2016-08" db="EMBL/GenBank/DDBJ databases">
        <authorList>
            <person name="Tokovenko B."/>
            <person name="Kalinowski J."/>
        </authorList>
    </citation>
    <scope>NUCLEOTIDE SEQUENCE [LARGE SCALE GENOMIC DNA]</scope>
    <source>
        <strain evidence="9">UTMC102</strain>
    </source>
</reference>
<evidence type="ECO:0000256" key="1">
    <source>
        <dbReference type="ARBA" id="ARBA00022598"/>
    </source>
</evidence>
<dbReference type="EMBL" id="MCOK01000001">
    <property type="protein sequence ID" value="OOC52937.1"/>
    <property type="molecule type" value="Genomic_DNA"/>
</dbReference>
<dbReference type="InterPro" id="IPR006336">
    <property type="entry name" value="GCS2"/>
</dbReference>
<dbReference type="RefSeq" id="WP_077689288.1">
    <property type="nucleotide sequence ID" value="NZ_JACCHL010000001.1"/>
</dbReference>
<dbReference type="Proteomes" id="UP000189004">
    <property type="component" value="Unassembled WGS sequence"/>
</dbReference>
<dbReference type="InterPro" id="IPR035434">
    <property type="entry name" value="GCL_bact_plant"/>
</dbReference>
<dbReference type="GO" id="GO:0006750">
    <property type="term" value="P:glutathione biosynthetic process"/>
    <property type="evidence" value="ECO:0007669"/>
    <property type="project" value="UniProtKB-UniRule"/>
</dbReference>
<keyword evidence="2 5" id="KW-0547">Nucleotide-binding</keyword>
<evidence type="ECO:0000256" key="5">
    <source>
        <dbReference type="HAMAP-Rule" id="MF_02034"/>
    </source>
</evidence>